<dbReference type="InterPro" id="IPR018445">
    <property type="entry name" value="Put_Phosphate_transp_reg"/>
</dbReference>
<dbReference type="Pfam" id="PF01865">
    <property type="entry name" value="PhoU_div"/>
    <property type="match status" value="1"/>
</dbReference>
<dbReference type="Gene3D" id="1.20.58.220">
    <property type="entry name" value="Phosphate transport system protein phou homolog 2, domain 2"/>
    <property type="match status" value="1"/>
</dbReference>
<evidence type="ECO:0000256" key="1">
    <source>
        <dbReference type="ARBA" id="ARBA00008591"/>
    </source>
</evidence>
<sequence>MAFRLTPQDTSFHELFAVAARHGVAAAEQLVELAVADQDDRPAVLERLTATEATADETTHEIVRTVSSSFITPFDHVDIVDLAAALDTCVDEIEATGALVVAYRMGELPTGCLEVTEILARMATLTAEAMPRLRNLRHLEGYWTEVNRLENRAAQIHRRLLGELFDGRTTDPVEIIKRKDVLERLSAAADAFETVAHRVERIVVKGS</sequence>
<dbReference type="InterPro" id="IPR038078">
    <property type="entry name" value="PhoU-like_sf"/>
</dbReference>
<dbReference type="PANTHER" id="PTHR37298:SF1">
    <property type="entry name" value="UPF0111 PROTEIN YKAA"/>
    <property type="match status" value="1"/>
</dbReference>
<proteinExistence type="inferred from homology"/>
<comment type="caution">
    <text evidence="2">The sequence shown here is derived from an EMBL/GenBank/DDBJ whole genome shotgun (WGS) entry which is preliminary data.</text>
</comment>
<gene>
    <name evidence="2" type="ORF">BJY28_001376</name>
</gene>
<evidence type="ECO:0000313" key="3">
    <source>
        <dbReference type="Proteomes" id="UP000592181"/>
    </source>
</evidence>
<evidence type="ECO:0000313" key="2">
    <source>
        <dbReference type="EMBL" id="NYG36907.1"/>
    </source>
</evidence>
<dbReference type="InterPro" id="IPR052912">
    <property type="entry name" value="UPF0111_domain"/>
</dbReference>
<organism evidence="2 3">
    <name type="scientific">Janibacter alkaliphilus</name>
    <dbReference type="NCBI Taxonomy" id="1069963"/>
    <lineage>
        <taxon>Bacteria</taxon>
        <taxon>Bacillati</taxon>
        <taxon>Actinomycetota</taxon>
        <taxon>Actinomycetes</taxon>
        <taxon>Micrococcales</taxon>
        <taxon>Intrasporangiaceae</taxon>
        <taxon>Janibacter</taxon>
    </lineage>
</organism>
<evidence type="ECO:0008006" key="4">
    <source>
        <dbReference type="Google" id="ProtNLM"/>
    </source>
</evidence>
<protein>
    <recommendedName>
        <fullName evidence="4">Phosphate transport regulator</fullName>
    </recommendedName>
</protein>
<reference evidence="2 3" key="1">
    <citation type="submission" date="2020-07" db="EMBL/GenBank/DDBJ databases">
        <title>Sequencing the genomes of 1000 actinobacteria strains.</title>
        <authorList>
            <person name="Klenk H.-P."/>
        </authorList>
    </citation>
    <scope>NUCLEOTIDE SEQUENCE [LARGE SCALE GENOMIC DNA]</scope>
    <source>
        <strain evidence="2 3">DSM 24723</strain>
    </source>
</reference>
<keyword evidence="3" id="KW-1185">Reference proteome</keyword>
<name>A0A852X358_9MICO</name>
<dbReference type="AlphaFoldDB" id="A0A852X358"/>
<accession>A0A852X358</accession>
<dbReference type="EMBL" id="JACBZX010000001">
    <property type="protein sequence ID" value="NYG36907.1"/>
    <property type="molecule type" value="Genomic_DNA"/>
</dbReference>
<dbReference type="RefSeq" id="WP_179462347.1">
    <property type="nucleotide sequence ID" value="NZ_JACBZX010000001.1"/>
</dbReference>
<dbReference type="PANTHER" id="PTHR37298">
    <property type="entry name" value="UPF0111 PROTEIN YKAA"/>
    <property type="match status" value="1"/>
</dbReference>
<comment type="similarity">
    <text evidence="1">Belongs to the UPF0111 family.</text>
</comment>
<dbReference type="Proteomes" id="UP000592181">
    <property type="component" value="Unassembled WGS sequence"/>
</dbReference>